<dbReference type="AlphaFoldDB" id="A0A026VUD3"/>
<reference evidence="2 3" key="1">
    <citation type="journal article" date="2014" name="Curr. Biol.">
        <title>The genome of the clonal raider ant Cerapachys biroi.</title>
        <authorList>
            <person name="Oxley P.R."/>
            <person name="Ji L."/>
            <person name="Fetter-Pruneda I."/>
            <person name="McKenzie S.K."/>
            <person name="Li C."/>
            <person name="Hu H."/>
            <person name="Zhang G."/>
            <person name="Kronauer D.J."/>
        </authorList>
    </citation>
    <scope>NUCLEOTIDE SEQUENCE [LARGE SCALE GENOMIC DNA]</scope>
</reference>
<organism evidence="2 3">
    <name type="scientific">Ooceraea biroi</name>
    <name type="common">Clonal raider ant</name>
    <name type="synonym">Cerapachys biroi</name>
    <dbReference type="NCBI Taxonomy" id="2015173"/>
    <lineage>
        <taxon>Eukaryota</taxon>
        <taxon>Metazoa</taxon>
        <taxon>Ecdysozoa</taxon>
        <taxon>Arthropoda</taxon>
        <taxon>Hexapoda</taxon>
        <taxon>Insecta</taxon>
        <taxon>Pterygota</taxon>
        <taxon>Neoptera</taxon>
        <taxon>Endopterygota</taxon>
        <taxon>Hymenoptera</taxon>
        <taxon>Apocrita</taxon>
        <taxon>Aculeata</taxon>
        <taxon>Formicoidea</taxon>
        <taxon>Formicidae</taxon>
        <taxon>Dorylinae</taxon>
        <taxon>Ooceraea</taxon>
    </lineage>
</organism>
<dbReference type="Proteomes" id="UP000053097">
    <property type="component" value="Unassembled WGS sequence"/>
</dbReference>
<feature type="compositionally biased region" description="Polar residues" evidence="1">
    <location>
        <begin position="49"/>
        <end position="65"/>
    </location>
</feature>
<evidence type="ECO:0000313" key="2">
    <source>
        <dbReference type="EMBL" id="EZA47096.1"/>
    </source>
</evidence>
<feature type="compositionally biased region" description="Basic and acidic residues" evidence="1">
    <location>
        <begin position="66"/>
        <end position="75"/>
    </location>
</feature>
<feature type="region of interest" description="Disordered" evidence="1">
    <location>
        <begin position="47"/>
        <end position="98"/>
    </location>
</feature>
<gene>
    <name evidence="2" type="ORF">X777_16736</name>
</gene>
<evidence type="ECO:0000256" key="1">
    <source>
        <dbReference type="SAM" id="MobiDB-lite"/>
    </source>
</evidence>
<keyword evidence="3" id="KW-1185">Reference proteome</keyword>
<evidence type="ECO:0000313" key="3">
    <source>
        <dbReference type="Proteomes" id="UP000053097"/>
    </source>
</evidence>
<protein>
    <submittedName>
        <fullName evidence="2">Uncharacterized protein</fullName>
    </submittedName>
</protein>
<accession>A0A026VUD3</accession>
<sequence>MIAGFSRDVTILDYISRVKDLRLSIIDADRRARGTLTANTTAEIDALTRQYNNSQREQGNFSRPSRTTDEPRVGKPLEPSRAVRTISVEPVEQQESQS</sequence>
<proteinExistence type="predicted"/>
<dbReference type="EMBL" id="KK107939">
    <property type="protein sequence ID" value="EZA47096.1"/>
    <property type="molecule type" value="Genomic_DNA"/>
</dbReference>
<name>A0A026VUD3_OOCBI</name>